<keyword evidence="2" id="KW-1185">Reference proteome</keyword>
<name>A0A3A3G776_9BURK</name>
<dbReference type="EMBL" id="QYUQ01000002">
    <property type="protein sequence ID" value="RJG03811.1"/>
    <property type="molecule type" value="Genomic_DNA"/>
</dbReference>
<dbReference type="PANTHER" id="PTHR35841">
    <property type="entry name" value="PHOSPHONATES-BINDING PERIPLASMIC PROTEIN"/>
    <property type="match status" value="1"/>
</dbReference>
<organism evidence="1 2">
    <name type="scientific">Noviherbaspirillum sedimenti</name>
    <dbReference type="NCBI Taxonomy" id="2320865"/>
    <lineage>
        <taxon>Bacteria</taxon>
        <taxon>Pseudomonadati</taxon>
        <taxon>Pseudomonadota</taxon>
        <taxon>Betaproteobacteria</taxon>
        <taxon>Burkholderiales</taxon>
        <taxon>Oxalobacteraceae</taxon>
        <taxon>Noviherbaspirillum</taxon>
    </lineage>
</organism>
<dbReference type="AlphaFoldDB" id="A0A3A3G776"/>
<dbReference type="Gene3D" id="3.40.190.10">
    <property type="entry name" value="Periplasmic binding protein-like II"/>
    <property type="match status" value="2"/>
</dbReference>
<proteinExistence type="predicted"/>
<evidence type="ECO:0000313" key="1">
    <source>
        <dbReference type="EMBL" id="RJG03811.1"/>
    </source>
</evidence>
<dbReference type="Pfam" id="PF12974">
    <property type="entry name" value="Phosphonate-bd"/>
    <property type="match status" value="1"/>
</dbReference>
<accession>A0A3A3G776</accession>
<gene>
    <name evidence="1" type="ORF">D3878_21305</name>
</gene>
<dbReference type="SUPFAM" id="SSF53850">
    <property type="entry name" value="Periplasmic binding protein-like II"/>
    <property type="match status" value="1"/>
</dbReference>
<protein>
    <submittedName>
        <fullName evidence="1">Phosphate/phosphite/phosphonate ABC transporter substrate-binding protein</fullName>
    </submittedName>
</protein>
<dbReference type="Proteomes" id="UP000266327">
    <property type="component" value="Unassembled WGS sequence"/>
</dbReference>
<reference evidence="2" key="1">
    <citation type="submission" date="2018-09" db="EMBL/GenBank/DDBJ databases">
        <authorList>
            <person name="Zhu H."/>
        </authorList>
    </citation>
    <scope>NUCLEOTIDE SEQUENCE [LARGE SCALE GENOMIC DNA]</scope>
    <source>
        <strain evidence="2">K1S02-23</strain>
    </source>
</reference>
<evidence type="ECO:0000313" key="2">
    <source>
        <dbReference type="Proteomes" id="UP000266327"/>
    </source>
</evidence>
<sequence>MKKPHQCYQIEKDKCYISKSFNILAWRPPAKEARLKLPCSLAFILTACLILPVAAPALATPAEAALTFGVIRSRSAVLTAQHWNPILRYVSQRSGVPLRIKLAKSGPEHAAMIRRGELDFIYSNYQFAPDNDTVGYRVMVRPLTGTMRSQIIVPANSPIHSLDALHGRDVVFTSQVAFAGYQVPMDALQRAAIAVRPQFAGTMESVLGQVLSGRAQAAAVSSEIAKEYALRRNLAYRVLWSSEEYPDIPIAAHPAVPPEKVNAVRAALLKMADDPQGREILAASAPLFGRPPPYGFAAASDSEYNQMRRFYQQRLAPQDKP</sequence>
<dbReference type="PANTHER" id="PTHR35841:SF1">
    <property type="entry name" value="PHOSPHONATES-BINDING PERIPLASMIC PROTEIN"/>
    <property type="match status" value="1"/>
</dbReference>
<comment type="caution">
    <text evidence="1">The sequence shown here is derived from an EMBL/GenBank/DDBJ whole genome shotgun (WGS) entry which is preliminary data.</text>
</comment>